<organism evidence="12 13">
    <name type="scientific">Murinocardiopsis flavida</name>
    <dbReference type="NCBI Taxonomy" id="645275"/>
    <lineage>
        <taxon>Bacteria</taxon>
        <taxon>Bacillati</taxon>
        <taxon>Actinomycetota</taxon>
        <taxon>Actinomycetes</taxon>
        <taxon>Streptosporangiales</taxon>
        <taxon>Nocardiopsidaceae</taxon>
        <taxon>Murinocardiopsis</taxon>
    </lineage>
</organism>
<evidence type="ECO:0000313" key="13">
    <source>
        <dbReference type="Proteomes" id="UP000240542"/>
    </source>
</evidence>
<dbReference type="GO" id="GO:0016705">
    <property type="term" value="F:oxidoreductase activity, acting on paired donors, with incorporation or reduction of molecular oxygen"/>
    <property type="evidence" value="ECO:0007669"/>
    <property type="project" value="UniProtKB-ARBA"/>
</dbReference>
<evidence type="ECO:0000256" key="9">
    <source>
        <dbReference type="ARBA" id="ARBA00034078"/>
    </source>
</evidence>
<gene>
    <name evidence="12" type="ORF">CLV63_1144</name>
</gene>
<keyword evidence="4" id="KW-0479">Metal-binding</keyword>
<evidence type="ECO:0000256" key="8">
    <source>
        <dbReference type="ARBA" id="ARBA00029586"/>
    </source>
</evidence>
<dbReference type="GO" id="GO:0016020">
    <property type="term" value="C:membrane"/>
    <property type="evidence" value="ECO:0007669"/>
    <property type="project" value="InterPro"/>
</dbReference>
<evidence type="ECO:0000256" key="10">
    <source>
        <dbReference type="SAM" id="MobiDB-lite"/>
    </source>
</evidence>
<dbReference type="InterPro" id="IPR036922">
    <property type="entry name" value="Rieske_2Fe-2S_sf"/>
</dbReference>
<dbReference type="PRINTS" id="PR00162">
    <property type="entry name" value="RIESKE"/>
</dbReference>
<keyword evidence="13" id="KW-1185">Reference proteome</keyword>
<protein>
    <recommendedName>
        <fullName evidence="2">Cytochrome bc1 complex Rieske iron-sulfur subunit</fullName>
    </recommendedName>
    <alternativeName>
        <fullName evidence="8">Cytochrome bc1 reductase complex subunit QcrA</fullName>
    </alternativeName>
</protein>
<keyword evidence="3" id="KW-0001">2Fe-2S</keyword>
<dbReference type="Gene3D" id="2.102.10.10">
    <property type="entry name" value="Rieske [2Fe-2S] iron-sulphur domain"/>
    <property type="match status" value="1"/>
</dbReference>
<keyword evidence="5" id="KW-0408">Iron</keyword>
<reference evidence="12 13" key="1">
    <citation type="submission" date="2018-03" db="EMBL/GenBank/DDBJ databases">
        <title>Genomic Encyclopedia of Archaeal and Bacterial Type Strains, Phase II (KMG-II): from individual species to whole genera.</title>
        <authorList>
            <person name="Goeker M."/>
        </authorList>
    </citation>
    <scope>NUCLEOTIDE SEQUENCE [LARGE SCALE GENOMIC DNA]</scope>
    <source>
        <strain evidence="12 13">DSM 45312</strain>
    </source>
</reference>
<evidence type="ECO:0000256" key="3">
    <source>
        <dbReference type="ARBA" id="ARBA00022714"/>
    </source>
</evidence>
<dbReference type="AlphaFoldDB" id="A0A2P8DEB8"/>
<dbReference type="InterPro" id="IPR006311">
    <property type="entry name" value="TAT_signal"/>
</dbReference>
<evidence type="ECO:0000259" key="11">
    <source>
        <dbReference type="PROSITE" id="PS51296"/>
    </source>
</evidence>
<sequence length="161" mass="15332">MSVEPIPGALMCASRRAALGIAGGGALAGALAACGGGNGGAGGGYGGEDASPKEKESDSSSAPEGDGGALGQVADIPVGGGAVFAAQKVVVTQPEEGTILGFSAECTHKGCLVDEVADGQIKCPCHQSSFAIADGAVTGGPAEKPLPKVEVAVDGGQITLA</sequence>
<dbReference type="GO" id="GO:0046872">
    <property type="term" value="F:metal ion binding"/>
    <property type="evidence" value="ECO:0007669"/>
    <property type="project" value="UniProtKB-KW"/>
</dbReference>
<evidence type="ECO:0000256" key="2">
    <source>
        <dbReference type="ARBA" id="ARBA00015816"/>
    </source>
</evidence>
<dbReference type="FunFam" id="2.102.10.10:FF:000016">
    <property type="entry name" value="Nitrite reductase/ring-hydroxylating ferredoxin subunit"/>
    <property type="match status" value="1"/>
</dbReference>
<dbReference type="InterPro" id="IPR017941">
    <property type="entry name" value="Rieske_2Fe-2S"/>
</dbReference>
<dbReference type="RefSeq" id="WP_106584520.1">
    <property type="nucleotide sequence ID" value="NZ_PYGA01000014.1"/>
</dbReference>
<evidence type="ECO:0000256" key="6">
    <source>
        <dbReference type="ARBA" id="ARBA00023014"/>
    </source>
</evidence>
<dbReference type="EMBL" id="PYGA01000014">
    <property type="protein sequence ID" value="PSK95574.1"/>
    <property type="molecule type" value="Genomic_DNA"/>
</dbReference>
<feature type="region of interest" description="Disordered" evidence="10">
    <location>
        <begin position="43"/>
        <end position="73"/>
    </location>
</feature>
<evidence type="ECO:0000256" key="5">
    <source>
        <dbReference type="ARBA" id="ARBA00023004"/>
    </source>
</evidence>
<dbReference type="OrthoDB" id="25106at2"/>
<dbReference type="InterPro" id="IPR005805">
    <property type="entry name" value="Rieske_Fe-S_prot_C"/>
</dbReference>
<evidence type="ECO:0000256" key="4">
    <source>
        <dbReference type="ARBA" id="ARBA00022723"/>
    </source>
</evidence>
<dbReference type="PROSITE" id="PS51296">
    <property type="entry name" value="RIESKE"/>
    <property type="match status" value="1"/>
</dbReference>
<name>A0A2P8DEB8_9ACTN</name>
<evidence type="ECO:0000256" key="1">
    <source>
        <dbReference type="ARBA" id="ARBA00002494"/>
    </source>
</evidence>
<dbReference type="InterPro" id="IPR014349">
    <property type="entry name" value="Rieske_Fe-S_prot"/>
</dbReference>
<feature type="domain" description="Rieske" evidence="11">
    <location>
        <begin position="68"/>
        <end position="160"/>
    </location>
</feature>
<dbReference type="Proteomes" id="UP000240542">
    <property type="component" value="Unassembled WGS sequence"/>
</dbReference>
<keyword evidence="6" id="KW-0411">Iron-sulfur</keyword>
<evidence type="ECO:0000313" key="12">
    <source>
        <dbReference type="EMBL" id="PSK95574.1"/>
    </source>
</evidence>
<dbReference type="GO" id="GO:0051537">
    <property type="term" value="F:2 iron, 2 sulfur cluster binding"/>
    <property type="evidence" value="ECO:0007669"/>
    <property type="project" value="UniProtKB-KW"/>
</dbReference>
<dbReference type="PROSITE" id="PS51318">
    <property type="entry name" value="TAT"/>
    <property type="match status" value="1"/>
</dbReference>
<dbReference type="SUPFAM" id="SSF50022">
    <property type="entry name" value="ISP domain"/>
    <property type="match status" value="1"/>
</dbReference>
<accession>A0A2P8DEB8</accession>
<keyword evidence="7" id="KW-1015">Disulfide bond</keyword>
<dbReference type="GO" id="GO:0004497">
    <property type="term" value="F:monooxygenase activity"/>
    <property type="evidence" value="ECO:0007669"/>
    <property type="project" value="UniProtKB-ARBA"/>
</dbReference>
<dbReference type="CDD" id="cd03467">
    <property type="entry name" value="Rieske"/>
    <property type="match status" value="1"/>
</dbReference>
<comment type="caution">
    <text evidence="12">The sequence shown here is derived from an EMBL/GenBank/DDBJ whole genome shotgun (WGS) entry which is preliminary data.</text>
</comment>
<comment type="function">
    <text evidence="1">Iron-sulfur subunit of the cytochrome bc1 complex, an essential component of the respiratory electron transport chain required for ATP synthesis. The bc1 complex catalyzes the oxidation of menaquinol and the reduction of cytochrome c in the respiratory chain. The bc1 complex operates through a Q-cycle mechanism that couples electron transfer to generation of the proton gradient that drives ATP synthesis.</text>
</comment>
<evidence type="ECO:0000256" key="7">
    <source>
        <dbReference type="ARBA" id="ARBA00023157"/>
    </source>
</evidence>
<dbReference type="PANTHER" id="PTHR10134">
    <property type="entry name" value="CYTOCHROME B-C1 COMPLEX SUBUNIT RIESKE, MITOCHONDRIAL"/>
    <property type="match status" value="1"/>
</dbReference>
<comment type="cofactor">
    <cofactor evidence="9">
        <name>[2Fe-2S] cluster</name>
        <dbReference type="ChEBI" id="CHEBI:190135"/>
    </cofactor>
</comment>
<proteinExistence type="predicted"/>
<dbReference type="Pfam" id="PF00355">
    <property type="entry name" value="Rieske"/>
    <property type="match status" value="1"/>
</dbReference>